<dbReference type="PANTHER" id="PTHR11786:SF0">
    <property type="entry name" value="ARYLAMINE N-ACETYLTRANSFERASE 4-RELATED"/>
    <property type="match status" value="1"/>
</dbReference>
<dbReference type="Pfam" id="PF00797">
    <property type="entry name" value="Acetyltransf_2"/>
    <property type="match status" value="1"/>
</dbReference>
<evidence type="ECO:0000313" key="2">
    <source>
        <dbReference type="EMBL" id="SVB08297.1"/>
    </source>
</evidence>
<accession>A0A382B4Z5</accession>
<dbReference type="PANTHER" id="PTHR11786">
    <property type="entry name" value="N-HYDROXYARYLAMINE O-ACETYLTRANSFERASE"/>
    <property type="match status" value="1"/>
</dbReference>
<dbReference type="InterPro" id="IPR001447">
    <property type="entry name" value="Arylamine_N-AcTrfase"/>
</dbReference>
<protein>
    <recommendedName>
        <fullName evidence="3">Arylamine N-acetyltransferase</fullName>
    </recommendedName>
</protein>
<reference evidence="2" key="1">
    <citation type="submission" date="2018-05" db="EMBL/GenBank/DDBJ databases">
        <authorList>
            <person name="Lanie J.A."/>
            <person name="Ng W.-L."/>
            <person name="Kazmierczak K.M."/>
            <person name="Andrzejewski T.M."/>
            <person name="Davidsen T.M."/>
            <person name="Wayne K.J."/>
            <person name="Tettelin H."/>
            <person name="Glass J.I."/>
            <person name="Rusch D."/>
            <person name="Podicherti R."/>
            <person name="Tsui H.-C.T."/>
            <person name="Winkler M.E."/>
        </authorList>
    </citation>
    <scope>NUCLEOTIDE SEQUENCE</scope>
</reference>
<evidence type="ECO:0000256" key="1">
    <source>
        <dbReference type="ARBA" id="ARBA00006547"/>
    </source>
</evidence>
<dbReference type="InterPro" id="IPR053710">
    <property type="entry name" value="Arylamine_NAT_domain_sf"/>
</dbReference>
<dbReference type="InterPro" id="IPR038765">
    <property type="entry name" value="Papain-like_cys_pep_sf"/>
</dbReference>
<gene>
    <name evidence="2" type="ORF">METZ01_LOCUS161151</name>
</gene>
<dbReference type="GO" id="GO:0016407">
    <property type="term" value="F:acetyltransferase activity"/>
    <property type="evidence" value="ECO:0007669"/>
    <property type="project" value="InterPro"/>
</dbReference>
<proteinExistence type="inferred from homology"/>
<name>A0A382B4Z5_9ZZZZ</name>
<dbReference type="SUPFAM" id="SSF54001">
    <property type="entry name" value="Cysteine proteinases"/>
    <property type="match status" value="1"/>
</dbReference>
<dbReference type="AlphaFoldDB" id="A0A382B4Z5"/>
<dbReference type="Gene3D" id="3.30.2140.20">
    <property type="match status" value="1"/>
</dbReference>
<organism evidence="2">
    <name type="scientific">marine metagenome</name>
    <dbReference type="NCBI Taxonomy" id="408172"/>
    <lineage>
        <taxon>unclassified sequences</taxon>
        <taxon>metagenomes</taxon>
        <taxon>ecological metagenomes</taxon>
    </lineage>
</organism>
<sequence>IGFPVTRVCGGVARSLKGDSILGNHLVLLIDLAGSTWVVDTGFGDGIFEPIPLIEHTFNQRGFDFKLGKSEDGYWRLENHRFGGAPSFDFSTEPASEELLSNQCNYLQNDEQSPFVLALICQRFVDYGYETQLGRVAKKIKPTGIESRLINSADELVERLHDTFDLTVPEVAELWPGIVERHNTLFTNRERAS</sequence>
<feature type="non-terminal residue" evidence="2">
    <location>
        <position position="1"/>
    </location>
</feature>
<evidence type="ECO:0008006" key="3">
    <source>
        <dbReference type="Google" id="ProtNLM"/>
    </source>
</evidence>
<dbReference type="EMBL" id="UINC01028027">
    <property type="protein sequence ID" value="SVB08297.1"/>
    <property type="molecule type" value="Genomic_DNA"/>
</dbReference>
<comment type="similarity">
    <text evidence="1">Belongs to the arylamine N-acetyltransferase family.</text>
</comment>